<proteinExistence type="predicted"/>
<reference evidence="1 2" key="1">
    <citation type="journal article" date="2019" name="Sci. Rep.">
        <title>Orb-weaving spider Araneus ventricosus genome elucidates the spidroin gene catalogue.</title>
        <authorList>
            <person name="Kono N."/>
            <person name="Nakamura H."/>
            <person name="Ohtoshi R."/>
            <person name="Moran D.A.P."/>
            <person name="Shinohara A."/>
            <person name="Yoshida Y."/>
            <person name="Fujiwara M."/>
            <person name="Mori M."/>
            <person name="Tomita M."/>
            <person name="Arakawa K."/>
        </authorList>
    </citation>
    <scope>NUCLEOTIDE SEQUENCE [LARGE SCALE GENOMIC DNA]</scope>
</reference>
<evidence type="ECO:0000313" key="2">
    <source>
        <dbReference type="Proteomes" id="UP000499080"/>
    </source>
</evidence>
<gene>
    <name evidence="1" type="ORF">AVEN_116003_1</name>
</gene>
<name>A0A4Y2EMV6_ARAVE</name>
<keyword evidence="2" id="KW-1185">Reference proteome</keyword>
<dbReference type="EMBL" id="BGPR01000630">
    <property type="protein sequence ID" value="GBM29235.1"/>
    <property type="molecule type" value="Genomic_DNA"/>
</dbReference>
<comment type="caution">
    <text evidence="1">The sequence shown here is derived from an EMBL/GenBank/DDBJ whole genome shotgun (WGS) entry which is preliminary data.</text>
</comment>
<organism evidence="1 2">
    <name type="scientific">Araneus ventricosus</name>
    <name type="common">Orbweaver spider</name>
    <name type="synonym">Epeira ventricosa</name>
    <dbReference type="NCBI Taxonomy" id="182803"/>
    <lineage>
        <taxon>Eukaryota</taxon>
        <taxon>Metazoa</taxon>
        <taxon>Ecdysozoa</taxon>
        <taxon>Arthropoda</taxon>
        <taxon>Chelicerata</taxon>
        <taxon>Arachnida</taxon>
        <taxon>Araneae</taxon>
        <taxon>Araneomorphae</taxon>
        <taxon>Entelegynae</taxon>
        <taxon>Araneoidea</taxon>
        <taxon>Araneidae</taxon>
        <taxon>Araneus</taxon>
    </lineage>
</organism>
<sequence>MACGVASSFSFLSNQPITQAVRGRLNAKYTITILGELQYLNIELDSDILTPKSKRDAFKRSLKDFGPNKSFICSCIRQLYKIGSKMDEKSRNRLVQQGWAGGGGENGIIYWYNSCTIL</sequence>
<dbReference type="Proteomes" id="UP000499080">
    <property type="component" value="Unassembled WGS sequence"/>
</dbReference>
<accession>A0A4Y2EMV6</accession>
<evidence type="ECO:0000313" key="1">
    <source>
        <dbReference type="EMBL" id="GBM29235.1"/>
    </source>
</evidence>
<protein>
    <submittedName>
        <fullName evidence="1">Uncharacterized protein</fullName>
    </submittedName>
</protein>
<dbReference type="AlphaFoldDB" id="A0A4Y2EMV6"/>